<feature type="binding site" evidence="8">
    <location>
        <position position="153"/>
    </location>
    <ligand>
        <name>Zn(2+)</name>
        <dbReference type="ChEBI" id="CHEBI:29105"/>
        <label>1</label>
    </ligand>
</feature>
<dbReference type="GO" id="GO:0008270">
    <property type="term" value="F:zinc ion binding"/>
    <property type="evidence" value="ECO:0007669"/>
    <property type="project" value="UniProtKB-UniRule"/>
</dbReference>
<evidence type="ECO:0000256" key="7">
    <source>
        <dbReference type="ARBA" id="ARBA00067609"/>
    </source>
</evidence>
<feature type="repeat" description="CXXCXGXG motif" evidence="8">
    <location>
        <begin position="167"/>
        <end position="174"/>
    </location>
</feature>
<dbReference type="NCBIfam" id="NF008035">
    <property type="entry name" value="PRK10767.1"/>
    <property type="match status" value="1"/>
</dbReference>
<dbReference type="SMART" id="SM00271">
    <property type="entry name" value="DnaJ"/>
    <property type="match status" value="1"/>
</dbReference>
<keyword evidence="4 8" id="KW-0862">Zinc</keyword>
<organism evidence="12 13">
    <name type="scientific">Candidatus Campbellbacteria bacterium RIFCSPLOWO2_02_FULL_35_11</name>
    <dbReference type="NCBI Taxonomy" id="1797581"/>
    <lineage>
        <taxon>Bacteria</taxon>
        <taxon>Candidatus Campbelliibacteriota</taxon>
    </lineage>
</organism>
<dbReference type="GO" id="GO:0009408">
    <property type="term" value="P:response to heat"/>
    <property type="evidence" value="ECO:0007669"/>
    <property type="project" value="InterPro"/>
</dbReference>
<proteinExistence type="inferred from homology"/>
<dbReference type="SUPFAM" id="SSF49493">
    <property type="entry name" value="HSP40/DnaJ peptide-binding domain"/>
    <property type="match status" value="2"/>
</dbReference>
<dbReference type="CDD" id="cd10747">
    <property type="entry name" value="DnaJ_C"/>
    <property type="match status" value="1"/>
</dbReference>
<dbReference type="Gene3D" id="2.10.230.10">
    <property type="entry name" value="Heat shock protein DnaJ, cysteine-rich domain"/>
    <property type="match status" value="1"/>
</dbReference>
<dbReference type="GO" id="GO:0005524">
    <property type="term" value="F:ATP binding"/>
    <property type="evidence" value="ECO:0007669"/>
    <property type="project" value="InterPro"/>
</dbReference>
<evidence type="ECO:0000256" key="2">
    <source>
        <dbReference type="ARBA" id="ARBA00022737"/>
    </source>
</evidence>
<comment type="subcellular location">
    <subcellularLocation>
        <location evidence="8">Cytoplasm</location>
    </subcellularLocation>
</comment>
<dbReference type="Pfam" id="PF00684">
    <property type="entry name" value="DnaJ_CXXCXGXG"/>
    <property type="match status" value="1"/>
</dbReference>
<dbReference type="PROSITE" id="PS50076">
    <property type="entry name" value="DNAJ_2"/>
    <property type="match status" value="1"/>
</dbReference>
<sequence>MNDDYYKILGVEKNTSKDEIKQAFRKLAHKYHPDKKGGDEAMFKKVSEAYSVLSDDKKRAEYDAYGKVFSGGGAQGGAGGFNGFEGFDFSQFSEQGGFEFDLGDIFGDFFGSQRRKTKRGNDIVIDLQIDFKDSIFGVERKVFVTKNSVCDICNGSGAKEGSEMEICSVCNGNGQIHETKKSILGTFSSVKSCDHCNGSGRVPKTKCSNCRGAGIKKEQSEIKINVPAGINDGEMIRMSGEGEAIARGISGDLYVKIHISKHESLRKEGNNLVMNLNVKLTDALMGSDYNVDVLGEKIKLKIPAGVSFGEILRMKGTGVPVVGGKRGDLLAKINIQMPNKLSRKTKQLVEELKKEGI</sequence>
<dbReference type="InterPro" id="IPR001623">
    <property type="entry name" value="DnaJ_domain"/>
</dbReference>
<feature type="repeat" description="CXXCXGXG motif" evidence="8">
    <location>
        <begin position="193"/>
        <end position="200"/>
    </location>
</feature>
<dbReference type="PROSITE" id="PS51188">
    <property type="entry name" value="ZF_CR"/>
    <property type="match status" value="1"/>
</dbReference>
<dbReference type="PANTHER" id="PTHR43096:SF10">
    <property type="entry name" value="CHAPERONE PROTEIN DNAJ A6, CHLOROPLASTIC"/>
    <property type="match status" value="1"/>
</dbReference>
<dbReference type="SUPFAM" id="SSF57938">
    <property type="entry name" value="DnaJ/Hsp40 cysteine-rich domain"/>
    <property type="match status" value="1"/>
</dbReference>
<dbReference type="CDD" id="cd06257">
    <property type="entry name" value="DnaJ"/>
    <property type="match status" value="1"/>
</dbReference>
<evidence type="ECO:0000256" key="1">
    <source>
        <dbReference type="ARBA" id="ARBA00022723"/>
    </source>
</evidence>
<dbReference type="Gene3D" id="1.10.287.110">
    <property type="entry name" value="DnaJ domain"/>
    <property type="match status" value="1"/>
</dbReference>
<dbReference type="AlphaFoldDB" id="A0A1F5EQM0"/>
<keyword evidence="2 8" id="KW-0677">Repeat</keyword>
<evidence type="ECO:0000256" key="4">
    <source>
        <dbReference type="ARBA" id="ARBA00022833"/>
    </source>
</evidence>
<evidence type="ECO:0000256" key="5">
    <source>
        <dbReference type="ARBA" id="ARBA00023186"/>
    </source>
</evidence>
<keyword evidence="8" id="KW-0346">Stress response</keyword>
<dbReference type="Gene3D" id="2.60.260.20">
    <property type="entry name" value="Urease metallochaperone UreE, N-terminal domain"/>
    <property type="match status" value="2"/>
</dbReference>
<evidence type="ECO:0000256" key="6">
    <source>
        <dbReference type="ARBA" id="ARBA00061004"/>
    </source>
</evidence>
<feature type="binding site" evidence="8">
    <location>
        <position position="196"/>
    </location>
    <ligand>
        <name>Zn(2+)</name>
        <dbReference type="ChEBI" id="CHEBI:29105"/>
        <label>2</label>
    </ligand>
</feature>
<dbReference type="InterPro" id="IPR008971">
    <property type="entry name" value="HSP40/DnaJ_pept-bd"/>
</dbReference>
<dbReference type="InterPro" id="IPR012724">
    <property type="entry name" value="DnaJ"/>
</dbReference>
<evidence type="ECO:0000313" key="13">
    <source>
        <dbReference type="Proteomes" id="UP000186545"/>
    </source>
</evidence>
<dbReference type="InterPro" id="IPR002939">
    <property type="entry name" value="DnaJ_C"/>
</dbReference>
<keyword evidence="8" id="KW-0235">DNA replication</keyword>
<evidence type="ECO:0000313" key="12">
    <source>
        <dbReference type="EMBL" id="OGD69682.1"/>
    </source>
</evidence>
<feature type="binding site" evidence="8">
    <location>
        <position position="207"/>
    </location>
    <ligand>
        <name>Zn(2+)</name>
        <dbReference type="ChEBI" id="CHEBI:29105"/>
        <label>1</label>
    </ligand>
</feature>
<name>A0A1F5EQM0_9BACT</name>
<reference evidence="12 13" key="1">
    <citation type="journal article" date="2016" name="Nat. Commun.">
        <title>Thousands of microbial genomes shed light on interconnected biogeochemical processes in an aquifer system.</title>
        <authorList>
            <person name="Anantharaman K."/>
            <person name="Brown C.T."/>
            <person name="Hug L.A."/>
            <person name="Sharon I."/>
            <person name="Castelle C.J."/>
            <person name="Probst A.J."/>
            <person name="Thomas B.C."/>
            <person name="Singh A."/>
            <person name="Wilkins M.J."/>
            <person name="Karaoz U."/>
            <person name="Brodie E.L."/>
            <person name="Williams K.H."/>
            <person name="Hubbard S.S."/>
            <person name="Banfield J.F."/>
        </authorList>
    </citation>
    <scope>NUCLEOTIDE SEQUENCE [LARGE SCALE GENOMIC DNA]</scope>
</reference>
<comment type="cofactor">
    <cofactor evidence="8">
        <name>Zn(2+)</name>
        <dbReference type="ChEBI" id="CHEBI:29105"/>
    </cofactor>
    <text evidence="8">Binds 2 Zn(2+) ions per monomer.</text>
</comment>
<dbReference type="PANTHER" id="PTHR43096">
    <property type="entry name" value="DNAJ HOMOLOG 1, MITOCHONDRIAL-RELATED"/>
    <property type="match status" value="1"/>
</dbReference>
<dbReference type="PRINTS" id="PR00625">
    <property type="entry name" value="JDOMAIN"/>
</dbReference>
<feature type="zinc finger region" description="CR-type" evidence="9">
    <location>
        <begin position="137"/>
        <end position="219"/>
    </location>
</feature>
<dbReference type="Pfam" id="PF01556">
    <property type="entry name" value="DnaJ_C"/>
    <property type="match status" value="1"/>
</dbReference>
<comment type="similarity">
    <text evidence="6 8">Belongs to the DnaJ family.</text>
</comment>
<dbReference type="Proteomes" id="UP000186545">
    <property type="component" value="Unassembled WGS sequence"/>
</dbReference>
<dbReference type="CDD" id="cd10719">
    <property type="entry name" value="DnaJ_zf"/>
    <property type="match status" value="1"/>
</dbReference>
<evidence type="ECO:0000256" key="9">
    <source>
        <dbReference type="PROSITE-ProRule" id="PRU00546"/>
    </source>
</evidence>
<gene>
    <name evidence="8" type="primary">dnaJ</name>
    <name evidence="12" type="ORF">A3I18_00980</name>
</gene>
<evidence type="ECO:0000259" key="10">
    <source>
        <dbReference type="PROSITE" id="PS50076"/>
    </source>
</evidence>
<comment type="caution">
    <text evidence="12">The sequence shown here is derived from an EMBL/GenBank/DDBJ whole genome shotgun (WGS) entry which is preliminary data.</text>
</comment>
<dbReference type="InterPro" id="IPR001305">
    <property type="entry name" value="HSP_DnaJ_Cys-rich_dom"/>
</dbReference>
<feature type="repeat" description="CXXCXGXG motif" evidence="8">
    <location>
        <begin position="150"/>
        <end position="157"/>
    </location>
</feature>
<evidence type="ECO:0000256" key="3">
    <source>
        <dbReference type="ARBA" id="ARBA00022771"/>
    </source>
</evidence>
<feature type="repeat" description="CXXCXGXG motif" evidence="8">
    <location>
        <begin position="207"/>
        <end position="214"/>
    </location>
</feature>
<feature type="binding site" evidence="8">
    <location>
        <position position="210"/>
    </location>
    <ligand>
        <name>Zn(2+)</name>
        <dbReference type="ChEBI" id="CHEBI:29105"/>
        <label>1</label>
    </ligand>
</feature>
<keyword evidence="1 8" id="KW-0479">Metal-binding</keyword>
<accession>A0A1F5EQM0</accession>
<feature type="binding site" evidence="8">
    <location>
        <position position="167"/>
    </location>
    <ligand>
        <name>Zn(2+)</name>
        <dbReference type="ChEBI" id="CHEBI:29105"/>
        <label>2</label>
    </ligand>
</feature>
<evidence type="ECO:0000259" key="11">
    <source>
        <dbReference type="PROSITE" id="PS51188"/>
    </source>
</evidence>
<dbReference type="InterPro" id="IPR018253">
    <property type="entry name" value="DnaJ_domain_CS"/>
</dbReference>
<dbReference type="HAMAP" id="MF_01152">
    <property type="entry name" value="DnaJ"/>
    <property type="match status" value="1"/>
</dbReference>
<dbReference type="InterPro" id="IPR036869">
    <property type="entry name" value="J_dom_sf"/>
</dbReference>
<dbReference type="GO" id="GO:0042026">
    <property type="term" value="P:protein refolding"/>
    <property type="evidence" value="ECO:0007669"/>
    <property type="project" value="TreeGrafter"/>
</dbReference>
<feature type="domain" description="CR-type" evidence="11">
    <location>
        <begin position="137"/>
        <end position="219"/>
    </location>
</feature>
<dbReference type="SUPFAM" id="SSF46565">
    <property type="entry name" value="Chaperone J-domain"/>
    <property type="match status" value="1"/>
</dbReference>
<keyword evidence="3 8" id="KW-0863">Zinc-finger</keyword>
<dbReference type="FunFam" id="2.60.260.20:FF:000013">
    <property type="entry name" value="DnaJ subfamily B member 11"/>
    <property type="match status" value="1"/>
</dbReference>
<dbReference type="EMBL" id="MFAD01000040">
    <property type="protein sequence ID" value="OGD69682.1"/>
    <property type="molecule type" value="Genomic_DNA"/>
</dbReference>
<feature type="binding site" evidence="8">
    <location>
        <position position="170"/>
    </location>
    <ligand>
        <name>Zn(2+)</name>
        <dbReference type="ChEBI" id="CHEBI:29105"/>
        <label>2</label>
    </ligand>
</feature>
<dbReference type="InterPro" id="IPR036410">
    <property type="entry name" value="HSP_DnaJ_Cys-rich_dom_sf"/>
</dbReference>
<feature type="domain" description="J" evidence="10">
    <location>
        <begin position="4"/>
        <end position="66"/>
    </location>
</feature>
<keyword evidence="5 8" id="KW-0143">Chaperone</keyword>
<protein>
    <recommendedName>
        <fullName evidence="7 8">Chaperone protein DnaJ</fullName>
    </recommendedName>
</protein>
<comment type="domain">
    <text evidence="8">The J domain is necessary and sufficient to stimulate DnaK ATPase activity. Zinc center 1 plays an important role in the autonomous, DnaK-independent chaperone activity of DnaJ. Zinc center 2 is essential for interaction with DnaK and for DnaJ activity.</text>
</comment>
<dbReference type="PROSITE" id="PS00636">
    <property type="entry name" value="DNAJ_1"/>
    <property type="match status" value="1"/>
</dbReference>
<dbReference type="FunFam" id="2.10.230.10:FF:000002">
    <property type="entry name" value="Molecular chaperone DnaJ"/>
    <property type="match status" value="1"/>
</dbReference>
<keyword evidence="8" id="KW-0963">Cytoplasm</keyword>
<dbReference type="GO" id="GO:0005737">
    <property type="term" value="C:cytoplasm"/>
    <property type="evidence" value="ECO:0007669"/>
    <property type="project" value="UniProtKB-SubCell"/>
</dbReference>
<feature type="binding site" evidence="8">
    <location>
        <position position="150"/>
    </location>
    <ligand>
        <name>Zn(2+)</name>
        <dbReference type="ChEBI" id="CHEBI:29105"/>
        <label>1</label>
    </ligand>
</feature>
<evidence type="ECO:0000256" key="8">
    <source>
        <dbReference type="HAMAP-Rule" id="MF_01152"/>
    </source>
</evidence>
<comment type="function">
    <text evidence="8">Participates actively in the response to hyperosmotic and heat shock by preventing the aggregation of stress-denatured proteins and by disaggregating proteins, also in an autonomous, DnaK-independent fashion. Unfolded proteins bind initially to DnaJ; upon interaction with the DnaJ-bound protein, DnaK hydrolyzes its bound ATP, resulting in the formation of a stable complex. GrpE releases ADP from DnaK; ATP binding to DnaK triggers the release of the substrate protein, thus completing the reaction cycle. Several rounds of ATP-dependent interactions between DnaJ, DnaK and GrpE are required for fully efficient folding. Also involved, together with DnaK and GrpE, in the DNA replication of plasmids through activation of initiation proteins.</text>
</comment>
<feature type="binding site" evidence="8">
    <location>
        <position position="193"/>
    </location>
    <ligand>
        <name>Zn(2+)</name>
        <dbReference type="ChEBI" id="CHEBI:29105"/>
        <label>2</label>
    </ligand>
</feature>
<dbReference type="GO" id="GO:0031072">
    <property type="term" value="F:heat shock protein binding"/>
    <property type="evidence" value="ECO:0007669"/>
    <property type="project" value="InterPro"/>
</dbReference>
<dbReference type="GO" id="GO:0006260">
    <property type="term" value="P:DNA replication"/>
    <property type="evidence" value="ECO:0007669"/>
    <property type="project" value="UniProtKB-KW"/>
</dbReference>
<dbReference type="Pfam" id="PF00226">
    <property type="entry name" value="DnaJ"/>
    <property type="match status" value="1"/>
</dbReference>
<dbReference type="GO" id="GO:0051082">
    <property type="term" value="F:unfolded protein binding"/>
    <property type="evidence" value="ECO:0007669"/>
    <property type="project" value="UniProtKB-UniRule"/>
</dbReference>
<comment type="subunit">
    <text evidence="8">Homodimer.</text>
</comment>